<dbReference type="InterPro" id="IPR029058">
    <property type="entry name" value="AB_hydrolase_fold"/>
</dbReference>
<dbReference type="RefSeq" id="XP_016214716.1">
    <property type="nucleotide sequence ID" value="XM_016357312.1"/>
</dbReference>
<feature type="domain" description="T6SS Phospholipase effector Tle1-like catalytic" evidence="1">
    <location>
        <begin position="72"/>
        <end position="379"/>
    </location>
</feature>
<dbReference type="Proteomes" id="UP000053259">
    <property type="component" value="Unassembled WGS sequence"/>
</dbReference>
<evidence type="ECO:0000313" key="2">
    <source>
        <dbReference type="EMBL" id="KIW04847.1"/>
    </source>
</evidence>
<accession>A0A0D1YVX5</accession>
<proteinExistence type="predicted"/>
<gene>
    <name evidence="2" type="ORF">PV09_04029</name>
</gene>
<evidence type="ECO:0000313" key="3">
    <source>
        <dbReference type="Proteomes" id="UP000053259"/>
    </source>
</evidence>
<dbReference type="Pfam" id="PF09994">
    <property type="entry name" value="T6SS_Tle1-like_cat"/>
    <property type="match status" value="1"/>
</dbReference>
<dbReference type="EMBL" id="KN847539">
    <property type="protein sequence ID" value="KIW04847.1"/>
    <property type="molecule type" value="Genomic_DNA"/>
</dbReference>
<dbReference type="STRING" id="253628.A0A0D1YVX5"/>
<name>A0A0D1YVX5_9PEZI</name>
<dbReference type="GeneID" id="27312002"/>
<dbReference type="VEuPathDB" id="FungiDB:PV09_04029"/>
<dbReference type="HOGENOM" id="CLU_005049_1_2_1"/>
<dbReference type="OrthoDB" id="3057168at2759"/>
<keyword evidence="3" id="KW-1185">Reference proteome</keyword>
<evidence type="ECO:0000259" key="1">
    <source>
        <dbReference type="Pfam" id="PF09994"/>
    </source>
</evidence>
<reference evidence="2 3" key="1">
    <citation type="submission" date="2015-01" db="EMBL/GenBank/DDBJ databases">
        <title>The Genome Sequence of Ochroconis gallopava CBS43764.</title>
        <authorList>
            <consortium name="The Broad Institute Genomics Platform"/>
            <person name="Cuomo C."/>
            <person name="de Hoog S."/>
            <person name="Gorbushina A."/>
            <person name="Stielow B."/>
            <person name="Teixiera M."/>
            <person name="Abouelleil A."/>
            <person name="Chapman S.B."/>
            <person name="Priest M."/>
            <person name="Young S.K."/>
            <person name="Wortman J."/>
            <person name="Nusbaum C."/>
            <person name="Birren B."/>
        </authorList>
    </citation>
    <scope>NUCLEOTIDE SEQUENCE [LARGE SCALE GENOMIC DNA]</scope>
    <source>
        <strain evidence="2 3">CBS 43764</strain>
    </source>
</reference>
<organism evidence="2 3">
    <name type="scientific">Verruconis gallopava</name>
    <dbReference type="NCBI Taxonomy" id="253628"/>
    <lineage>
        <taxon>Eukaryota</taxon>
        <taxon>Fungi</taxon>
        <taxon>Dikarya</taxon>
        <taxon>Ascomycota</taxon>
        <taxon>Pezizomycotina</taxon>
        <taxon>Dothideomycetes</taxon>
        <taxon>Pleosporomycetidae</taxon>
        <taxon>Venturiales</taxon>
        <taxon>Sympoventuriaceae</taxon>
        <taxon>Verruconis</taxon>
    </lineage>
</organism>
<protein>
    <recommendedName>
        <fullName evidence="1">T6SS Phospholipase effector Tle1-like catalytic domain-containing protein</fullName>
    </recommendedName>
</protein>
<dbReference type="InterPro" id="IPR018712">
    <property type="entry name" value="Tle1-like_cat"/>
</dbReference>
<dbReference type="PANTHER" id="PTHR33840:SF1">
    <property type="entry name" value="TLE1 PHOSPHOLIPASE DOMAIN-CONTAINING PROTEIN"/>
    <property type="match status" value="1"/>
</dbReference>
<dbReference type="PANTHER" id="PTHR33840">
    <property type="match status" value="1"/>
</dbReference>
<dbReference type="SUPFAM" id="SSF53474">
    <property type="entry name" value="alpha/beta-Hydrolases"/>
    <property type="match status" value="1"/>
</dbReference>
<dbReference type="AlphaFoldDB" id="A0A0D1YVX5"/>
<sequence>MHTVASTRFVPSLAFISRTSLRLRTNVSGATNIYSHPPPRVRQVQDRTLSCSLFRGFHLSSMPDKNVLKLPKKLIVACDGTWMNSEVGWTKDGLFDAGHPQLPSNVTRFVRALSPESADEHGKHPQIAYYQSGIGTSWSLTDKFLGGGLALGLSEHVREAYGFLVNNYHGAPGDVQQDQIFLIGFSRGAYTARSVAGMIGCLGLLTKSAMRYFYQIFEDFENAGDEDYEPKLAKQPDGFPGFKIDVPTSDLKNYLKAYAAQLRAHGLTREVQIKAVGVWDTVGSLGLPVQPWLQKIGFPTTLHSYRFFDTGVDDHIENAFHVMALDEHRSAFGPTVWAKKSGGKTNLKQVWIPGVHTNVGGGADDNGMCDISLAWMMSQLRECGLNFNIDYFKEEVAATQKFYADHQKELGGPWKWGLGRLGNSFKFPTSLAGSVVRTPKEYHVVDYKSGKQTSEKLANTHEKIHICVRARYVLNGLTYNGRKYESEALRGWTMPTFTPGQRMVWKKEKGNLELEEDELGYYEKILLEMDKDAVQFLATGK</sequence>
<dbReference type="InParanoid" id="A0A0D1YVX5"/>